<dbReference type="SUPFAM" id="SSF48452">
    <property type="entry name" value="TPR-like"/>
    <property type="match status" value="1"/>
</dbReference>
<evidence type="ECO:0000256" key="2">
    <source>
        <dbReference type="ARBA" id="ARBA00022803"/>
    </source>
</evidence>
<dbReference type="InterPro" id="IPR006597">
    <property type="entry name" value="Sel1-like"/>
</dbReference>
<dbReference type="Pfam" id="PF13432">
    <property type="entry name" value="TPR_16"/>
    <property type="match status" value="4"/>
</dbReference>
<feature type="repeat" description="TPR" evidence="3">
    <location>
        <begin position="975"/>
        <end position="1008"/>
    </location>
</feature>
<proteinExistence type="predicted"/>
<dbReference type="InterPro" id="IPR011990">
    <property type="entry name" value="TPR-like_helical_dom_sf"/>
</dbReference>
<dbReference type="RefSeq" id="WP_379573939.1">
    <property type="nucleotide sequence ID" value="NZ_JBHUFV010000033.1"/>
</dbReference>
<evidence type="ECO:0000256" key="3">
    <source>
        <dbReference type="PROSITE-ProRule" id="PRU00339"/>
    </source>
</evidence>
<dbReference type="Gene3D" id="1.25.40.10">
    <property type="entry name" value="Tetratricopeptide repeat domain"/>
    <property type="match status" value="7"/>
</dbReference>
<evidence type="ECO:0000313" key="5">
    <source>
        <dbReference type="Proteomes" id="UP001597368"/>
    </source>
</evidence>
<reference evidence="5" key="1">
    <citation type="journal article" date="2019" name="Int. J. Syst. Evol. Microbiol.">
        <title>The Global Catalogue of Microorganisms (GCM) 10K type strain sequencing project: providing services to taxonomists for standard genome sequencing and annotation.</title>
        <authorList>
            <consortium name="The Broad Institute Genomics Platform"/>
            <consortium name="The Broad Institute Genome Sequencing Center for Infectious Disease"/>
            <person name="Wu L."/>
            <person name="Ma J."/>
        </authorList>
    </citation>
    <scope>NUCLEOTIDE SEQUENCE [LARGE SCALE GENOMIC DNA]</scope>
    <source>
        <strain evidence="5">ICMP 6774ER</strain>
    </source>
</reference>
<dbReference type="EMBL" id="JBHUFV010000033">
    <property type="protein sequence ID" value="MFD1933898.1"/>
    <property type="molecule type" value="Genomic_DNA"/>
</dbReference>
<evidence type="ECO:0000256" key="1">
    <source>
        <dbReference type="ARBA" id="ARBA00022737"/>
    </source>
</evidence>
<evidence type="ECO:0000313" key="4">
    <source>
        <dbReference type="EMBL" id="MFD1933898.1"/>
    </source>
</evidence>
<dbReference type="Proteomes" id="UP001597368">
    <property type="component" value="Unassembled WGS sequence"/>
</dbReference>
<accession>A0ABW4SXJ0</accession>
<keyword evidence="1" id="KW-0677">Repeat</keyword>
<organism evidence="4 5">
    <name type="scientific">Nonomuraea mangrovi</name>
    <dbReference type="NCBI Taxonomy" id="2316207"/>
    <lineage>
        <taxon>Bacteria</taxon>
        <taxon>Bacillati</taxon>
        <taxon>Actinomycetota</taxon>
        <taxon>Actinomycetes</taxon>
        <taxon>Streptosporangiales</taxon>
        <taxon>Streptosporangiaceae</taxon>
        <taxon>Nonomuraea</taxon>
    </lineage>
</organism>
<sequence>MTVGVEMGSSERLAEAMRLWGEGDLDGAAVLLRQIAASGDPEGSHHLARLLEERGDLEGAEAAHRSVIQSGHPVLGQHSAISLGMILVDAGEWAAAHRVLTVASDGADFEVAALADTALVLVLNKLGDQRGAMEALERARRSDSPSVAELAARLELPEFGGPDPAAAREMYELAVQMDDEDAFRHLLTCGDPEIVALSAFRLYSVYADDEDYEAAREVCERAIAVGHPDHLTMAYKLLGAVLVDLGEYAESLEAYRRAAEDSRPELRLPALIEQAKVSAQLGDVETTRAIFHRVIASGHAEFAVEAHACLGQMAVEAGQYAEAVEELRAVLDAGASEWCSISVSMLGMLLDQAPAHREEILAMLRAATEHEDQDAAFRAALVLEQAVLQEPLADPVEEQALQDVDTGLQLLREGELGEARRLLRRACDSGAREQSVRAMIALAELEMAEGDLEQADELLRYVAEGDDIRQGLFCAVFLHLLEQQGDGLHPVLRAVAVHQRLGRQEGLAAYREAAEHPDSGVAAIGTVFLAQILASIGLDLSDAAKLFVRAADSGDPFALSYTALLYSEVLAGQEMEEALDLLRRAHADGHQALAPWVAYELGRMVGDEEDGWAEARAAYTPLLDAGHAGLRSEAAAALLQVLENQQDLLAACALHERVIAQGDPEQAPRNALLLGLTLLRLDEPERARVAFDLVPEGHGELSHDGVYARALLDRDLAGASRALALAGAGWVATMIAMQAAHAWQRRGEIAAADGALSLALETGHRSFRQEAAVYLGALRNDAGDGRGAIAAWRQGVDGDSERLTNLLLHRIGTAANALGEHDTAAEAFLRVLEEPDDEHARDATTGLGQALVATGRIDEARELFSGAFGDRAPFHLAPELDRAGRPEEAIAEYRTVAHHPELAGPASINIAVVLRAQDDLRGAIAAAQAAVARANAEWAAEAARTLGSLLAEAGDPAGASAAYEQAVRADRQSAGTSLLELGRVLEEAGEFEAARSAYERAAAQDDDQRAAAIAVHRLGMAAPEERPWAMLADGDRTGALAGLTELTGSAPLAELLLALDAGDVAEIGVLLTADSGEDCFEETIQAARADHDDAHALLRLVIDRGGPVQAAKARLVEAGMLAEEGHPCRAELCLVPVTTCGEAEFERYAWKNTAILRERRGDVDGAVEAYRAAMPGTVGEVVRLLEARGDEDGVLETLYGGADAGDLESLRFLLGHLLLRQDHARAAAMAERAVATGDKETVAMGYWTWGDVRKAEGDPAGAVVMYRKGMDAGDPDTLEPIRVDLGQALHAQGDVEGARRELWRAIESDSPDAVARAGVTLGMWSYEDGDLLGAARAFARAAATESPFAGNALTNLNAVAYQAAGRGEHALAVRVLELVGAEAADTARDLAAECADPEAVRGYYAVIGADPYTELGLAGRLAELGETGQARAVYERLQEHDDPKIRFIAGSQALSMLDKDEDGEAVYELTARRAADADSPLHDVFGSLLGLLQSERGDAEDSLRTLRAAAEGGAPMALSVLAQALVAAGEVDEARETYVRVAEGDDADLAARAMISIGRTYHDEDEERARGWYLRGVAAGEGHTGAVAAMYLGALAKRARDFPEALTWYQRVLDSGDSESGMAAAHLGELCYWLGDRDGALRFYELTLSLTEQPDLVAEAAHRLGEIRFAHGDLAAARRMLEIAIETGDAAFAPQARDLLARLP</sequence>
<dbReference type="PROSITE" id="PS50005">
    <property type="entry name" value="TPR"/>
    <property type="match status" value="2"/>
</dbReference>
<dbReference type="InterPro" id="IPR051012">
    <property type="entry name" value="CellSynth/LPSAsmb/PSIAsmb"/>
</dbReference>
<name>A0ABW4SXJ0_9ACTN</name>
<protein>
    <submittedName>
        <fullName evidence="4">Tetratricopeptide repeat protein</fullName>
    </submittedName>
</protein>
<dbReference type="PANTHER" id="PTHR45586">
    <property type="entry name" value="TPR REPEAT-CONTAINING PROTEIN PA4667"/>
    <property type="match status" value="1"/>
</dbReference>
<dbReference type="SUPFAM" id="SSF81901">
    <property type="entry name" value="HCP-like"/>
    <property type="match status" value="5"/>
</dbReference>
<keyword evidence="2 3" id="KW-0802">TPR repeat</keyword>
<feature type="repeat" description="TPR" evidence="3">
    <location>
        <begin position="232"/>
        <end position="265"/>
    </location>
</feature>
<dbReference type="SMART" id="SM00671">
    <property type="entry name" value="SEL1"/>
    <property type="match status" value="7"/>
</dbReference>
<keyword evidence="5" id="KW-1185">Reference proteome</keyword>
<gene>
    <name evidence="4" type="ORF">ACFSKW_20760</name>
</gene>
<comment type="caution">
    <text evidence="4">The sequence shown here is derived from an EMBL/GenBank/DDBJ whole genome shotgun (WGS) entry which is preliminary data.</text>
</comment>
<dbReference type="InterPro" id="IPR019734">
    <property type="entry name" value="TPR_rpt"/>
</dbReference>
<dbReference type="SMART" id="SM00028">
    <property type="entry name" value="TPR"/>
    <property type="match status" value="13"/>
</dbReference>
<dbReference type="PANTHER" id="PTHR45586:SF1">
    <property type="entry name" value="LIPOPOLYSACCHARIDE ASSEMBLY PROTEIN B"/>
    <property type="match status" value="1"/>
</dbReference>